<sequence>MDDQQVMELVVYRLKPGNRAAFAAARAQSLADMERHGGLVAFKTLEHTDDENLLMDEVWWENAARAHSAHEAWKQWPSSKLLMAVVESVTFSGHFRVGSFS</sequence>
<gene>
    <name evidence="2" type="ORF">J3U87_16250</name>
</gene>
<evidence type="ECO:0000313" key="3">
    <source>
        <dbReference type="Proteomes" id="UP000663929"/>
    </source>
</evidence>
<evidence type="ECO:0000313" key="2">
    <source>
        <dbReference type="EMBL" id="QTD53998.1"/>
    </source>
</evidence>
<organism evidence="2 3">
    <name type="scientific">Sulfidibacter corallicola</name>
    <dbReference type="NCBI Taxonomy" id="2818388"/>
    <lineage>
        <taxon>Bacteria</taxon>
        <taxon>Pseudomonadati</taxon>
        <taxon>Acidobacteriota</taxon>
        <taxon>Holophagae</taxon>
        <taxon>Acanthopleuribacterales</taxon>
        <taxon>Acanthopleuribacteraceae</taxon>
        <taxon>Sulfidibacter</taxon>
    </lineage>
</organism>
<dbReference type="Gene3D" id="3.30.70.100">
    <property type="match status" value="1"/>
</dbReference>
<dbReference type="AlphaFoldDB" id="A0A8A4TXS4"/>
<dbReference type="Proteomes" id="UP000663929">
    <property type="component" value="Chromosome"/>
</dbReference>
<dbReference type="InterPro" id="IPR011008">
    <property type="entry name" value="Dimeric_a/b-barrel"/>
</dbReference>
<dbReference type="EMBL" id="CP071793">
    <property type="protein sequence ID" value="QTD53998.1"/>
    <property type="molecule type" value="Genomic_DNA"/>
</dbReference>
<evidence type="ECO:0000259" key="1">
    <source>
        <dbReference type="Pfam" id="PF03992"/>
    </source>
</evidence>
<dbReference type="GO" id="GO:0004497">
    <property type="term" value="F:monooxygenase activity"/>
    <property type="evidence" value="ECO:0007669"/>
    <property type="project" value="UniProtKB-KW"/>
</dbReference>
<name>A0A8A4TXS4_SULCO</name>
<keyword evidence="2" id="KW-0503">Monooxygenase</keyword>
<protein>
    <submittedName>
        <fullName evidence="2">Antibiotic biosynthesis monooxygenase</fullName>
    </submittedName>
</protein>
<proteinExistence type="predicted"/>
<accession>A0A8A4TXS4</accession>
<keyword evidence="3" id="KW-1185">Reference proteome</keyword>
<reference evidence="2" key="1">
    <citation type="submission" date="2021-03" db="EMBL/GenBank/DDBJ databases">
        <title>Acanthopleuribacteraceae sp. M133.</title>
        <authorList>
            <person name="Wang G."/>
        </authorList>
    </citation>
    <scope>NUCLEOTIDE SEQUENCE</scope>
    <source>
        <strain evidence="2">M133</strain>
    </source>
</reference>
<dbReference type="InterPro" id="IPR007138">
    <property type="entry name" value="ABM_dom"/>
</dbReference>
<dbReference type="RefSeq" id="WP_237384098.1">
    <property type="nucleotide sequence ID" value="NZ_CP071793.1"/>
</dbReference>
<feature type="domain" description="ABM" evidence="1">
    <location>
        <begin position="7"/>
        <end position="76"/>
    </location>
</feature>
<keyword evidence="2" id="KW-0560">Oxidoreductase</keyword>
<dbReference type="Pfam" id="PF03992">
    <property type="entry name" value="ABM"/>
    <property type="match status" value="1"/>
</dbReference>
<dbReference type="KEGG" id="scor:J3U87_16250"/>
<dbReference type="SUPFAM" id="SSF54909">
    <property type="entry name" value="Dimeric alpha+beta barrel"/>
    <property type="match status" value="1"/>
</dbReference>